<dbReference type="GO" id="GO:0000775">
    <property type="term" value="C:chromosome, centromeric region"/>
    <property type="evidence" value="ECO:0007669"/>
    <property type="project" value="UniProtKB-SubCell"/>
</dbReference>
<dbReference type="GO" id="GO:0051321">
    <property type="term" value="P:meiotic cell cycle"/>
    <property type="evidence" value="ECO:0007669"/>
    <property type="project" value="UniProtKB-KW"/>
</dbReference>
<dbReference type="InterPro" id="IPR013721">
    <property type="entry name" value="STAG"/>
</dbReference>
<evidence type="ECO:0000256" key="1">
    <source>
        <dbReference type="ARBA" id="ARBA00004286"/>
    </source>
</evidence>
<dbReference type="GO" id="GO:0000785">
    <property type="term" value="C:chromatin"/>
    <property type="evidence" value="ECO:0000318"/>
    <property type="project" value="GO_Central"/>
</dbReference>
<evidence type="ECO:0000313" key="18">
    <source>
        <dbReference type="RefSeq" id="XP_031752887.1"/>
    </source>
</evidence>
<evidence type="ECO:0000313" key="20">
    <source>
        <dbReference type="Xenbase" id="XB-GENE-29078423"/>
    </source>
</evidence>
<evidence type="ECO:0000256" key="7">
    <source>
        <dbReference type="ARBA" id="ARBA00023254"/>
    </source>
</evidence>
<name>F7BG32_XENTR</name>
<dbReference type="InterPro" id="IPR016024">
    <property type="entry name" value="ARM-type_fold"/>
</dbReference>
<keyword evidence="11" id="KW-0132">Cell division</keyword>
<evidence type="ECO:0000256" key="2">
    <source>
        <dbReference type="ARBA" id="ARBA00005486"/>
    </source>
</evidence>
<evidence type="ECO:0000256" key="11">
    <source>
        <dbReference type="RuleBase" id="RU369063"/>
    </source>
</evidence>
<dbReference type="PANTHER" id="PTHR11199">
    <property type="entry name" value="STROMAL ANTIGEN"/>
    <property type="match status" value="1"/>
</dbReference>
<dbReference type="SUPFAM" id="SSF48371">
    <property type="entry name" value="ARM repeat"/>
    <property type="match status" value="1"/>
</dbReference>
<dbReference type="PROSITE" id="PS51425">
    <property type="entry name" value="SCD"/>
    <property type="match status" value="1"/>
</dbReference>
<evidence type="ECO:0000256" key="12">
    <source>
        <dbReference type="SAM" id="Coils"/>
    </source>
</evidence>
<comment type="subunit">
    <text evidence="10">Component of the meiosis-specific cohesin complex, which also contains the SMC1 (SMC1A or SMC1B) and SMC3 heterodimer. Such complex likely contains RAD21, or the meiosis-specific related protein REC8. Interacts with CCDC79/TERB1; recruiting cohesin to telomeres to develop structural rigidity.</text>
</comment>
<evidence type="ECO:0000256" key="13">
    <source>
        <dbReference type="SAM" id="MobiDB-lite"/>
    </source>
</evidence>
<keyword evidence="4" id="KW-0597">Phosphoprotein</keyword>
<dbReference type="Pfam" id="PF21581">
    <property type="entry name" value="SCD"/>
    <property type="match status" value="1"/>
</dbReference>
<comment type="subcellular location">
    <subcellularLocation>
        <location evidence="1 11">Chromosome</location>
    </subcellularLocation>
    <subcellularLocation>
        <location evidence="11">Nucleus</location>
    </subcellularLocation>
    <subcellularLocation>
        <location evidence="11">Chromosome</location>
        <location evidence="11">Centromere</location>
    </subcellularLocation>
</comment>
<evidence type="ECO:0000256" key="3">
    <source>
        <dbReference type="ARBA" id="ARBA00022454"/>
    </source>
</evidence>
<dbReference type="Proteomes" id="UP000008143">
    <property type="component" value="Chromosome 2"/>
</dbReference>
<feature type="region of interest" description="Disordered" evidence="13">
    <location>
        <begin position="46"/>
        <end position="70"/>
    </location>
</feature>
<dbReference type="InterPro" id="IPR039662">
    <property type="entry name" value="Cohesin_Scc3/SA"/>
</dbReference>
<dbReference type="HOGENOM" id="CLU_005067_1_0_1"/>
<dbReference type="Pfam" id="PF08514">
    <property type="entry name" value="STAG"/>
    <property type="match status" value="1"/>
</dbReference>
<dbReference type="Pfam" id="PF24571">
    <property type="entry name" value="HEAT_SCC3-SA"/>
    <property type="match status" value="1"/>
</dbReference>
<dbReference type="Gene3D" id="1.25.10.10">
    <property type="entry name" value="Leucine-rich Repeat Variant"/>
    <property type="match status" value="1"/>
</dbReference>
<dbReference type="InterPro" id="IPR056396">
    <property type="entry name" value="HEAT_SCC3-SA"/>
</dbReference>
<comment type="similarity">
    <text evidence="2 11">Belongs to the SCC3 family.</text>
</comment>
<dbReference type="GO" id="GO:0003682">
    <property type="term" value="F:chromatin binding"/>
    <property type="evidence" value="ECO:0000318"/>
    <property type="project" value="GO_Central"/>
</dbReference>
<keyword evidence="12" id="KW-0175">Coiled coil</keyword>
<dbReference type="OrthoDB" id="498590at2759"/>
<keyword evidence="16" id="KW-1185">Reference proteome</keyword>
<feature type="domain" description="SCD" evidence="14">
    <location>
        <begin position="313"/>
        <end position="397"/>
    </location>
</feature>
<dbReference type="AGR" id="Xenbase:XB-GENE-29078423"/>
<evidence type="ECO:0000313" key="19">
    <source>
        <dbReference type="RefSeq" id="XP_031752888.1"/>
    </source>
</evidence>
<keyword evidence="8 11" id="KW-0131">Cell cycle</keyword>
<dbReference type="GO" id="GO:0051301">
    <property type="term" value="P:cell division"/>
    <property type="evidence" value="ECO:0007669"/>
    <property type="project" value="UniProtKB-UniRule"/>
</dbReference>
<keyword evidence="7" id="KW-0469">Meiosis</keyword>
<keyword evidence="3 11" id="KW-0158">Chromosome</keyword>
<evidence type="ECO:0000259" key="14">
    <source>
        <dbReference type="PROSITE" id="PS51425"/>
    </source>
</evidence>
<proteinExistence type="inferred from homology"/>
<dbReference type="InterPro" id="IPR020839">
    <property type="entry name" value="SCD"/>
</dbReference>
<dbReference type="GeneID" id="100486631"/>
<dbReference type="AlphaFoldDB" id="F7BG32"/>
<reference evidence="15" key="1">
    <citation type="journal article" date="2010" name="Science">
        <title>The genome of the Western clawed frog Xenopus tropicalis.</title>
        <authorList>
            <person name="Hellsten U."/>
            <person name="Harland R.M."/>
            <person name="Gilchrist M.J."/>
            <person name="Hendrix D."/>
            <person name="Jurka J."/>
            <person name="Kapitonov V."/>
            <person name="Ovcharenko I."/>
            <person name="Putnam N.H."/>
            <person name="Shu S."/>
            <person name="Taher L."/>
            <person name="Blitz I.L."/>
            <person name="Blumberg B."/>
            <person name="Dichmann D.S."/>
            <person name="Dubchak I."/>
            <person name="Amaya E."/>
            <person name="Detter J.C."/>
            <person name="Fletcher R."/>
            <person name="Gerhard D.S."/>
            <person name="Goodstein D."/>
            <person name="Graves T."/>
            <person name="Grigoriev I.V."/>
            <person name="Grimwood J."/>
            <person name="Kawashima T."/>
            <person name="Lindquist E."/>
            <person name="Lucas S.M."/>
            <person name="Mead P.E."/>
            <person name="Mitros T."/>
            <person name="Ogino H."/>
            <person name="Ohta Y."/>
            <person name="Poliakov A.V."/>
            <person name="Pollet N."/>
            <person name="Robert J."/>
            <person name="Salamov A."/>
            <person name="Sater A.K."/>
            <person name="Schmutz J."/>
            <person name="Terry A."/>
            <person name="Vize P.D."/>
            <person name="Warren W.C."/>
            <person name="Wells D."/>
            <person name="Wills A."/>
            <person name="Wilson R.K."/>
            <person name="Zimmerman L.B."/>
            <person name="Zorn A.M."/>
            <person name="Grainger R."/>
            <person name="Grammer T."/>
            <person name="Khokha M.K."/>
            <person name="Richardson P.M."/>
            <person name="Rokhsar D.S."/>
        </authorList>
    </citation>
    <scope>NUCLEOTIDE SEQUENCE [LARGE SCALE GENOMIC DNA]</scope>
    <source>
        <strain evidence="15">Nigerian</strain>
    </source>
</reference>
<comment type="subunit">
    <text evidence="11">Part of the cohesin complex which is composed of a heterodimer between a SMC1 protein (SMC1A or SMC1B) and SMC3, which are attached via their hinge domain, and RAD21 which link them at their heads, and one STAG protein.</text>
</comment>
<reference evidence="17 18" key="3">
    <citation type="submission" date="2025-04" db="UniProtKB">
        <authorList>
            <consortium name="RefSeq"/>
        </authorList>
    </citation>
    <scope>IDENTIFICATION</scope>
    <source>
        <strain evidence="17 18">Nigerian</strain>
        <tissue evidence="17 18">Liver and blood</tissue>
    </source>
</reference>
<sequence>MMWCHYSEEEHSLSQESLHLENNQGENNTQAQKNVDCESLVTPKARKIRRQSENHSRKSSRKRSKDSQITNGDRAEAVTLFEVVCIGKGAIQSVVSDWVEVYQEDRDAALLDLLNFYIQCSGCQGVVTAEMFQNQGDKDIMQKLTEEFDEETGLQFKKFMAFPWILTITLADNMENGEYPLSKAGNYWKKFRANICELTAVIVQKCQYSVIYDGYLLDTVISLLLGLSDSCIRAFRHTSTLSAVKLNTALVRVMLNLEISIHNLQRLYNVEQKRFTLKKDSYRMEQIEKKKNELQQKHDEIKSMVEALFKGTIVQRYRDVVADIRSLCIEELGIWMKMYPKVYLNDSYLKYIGWMLYDKVYDVRLKSLLALQALYEKDFVDKMDLFSTRFKDRILSMTQDRDHEVSVQAMKLLVRMSQNFEDLLTKEDCDFLYQCVYTTHRPLATAAGEFLYKRYLNQAEGEESRGTRNNARQFKILLTFICENKLHEHMTYLVDSLWDYNPKLLKDWQCMTSALLKDTQNGEDALNAIQENLLIEIILASVRQAVEVHPPVGRGTVRKMLSAREKRVQLEDQIKITEHFARTLPLLLAKYLPDQRKVVNLLQILQYFKFEVYSSNGLDKDLKALLNELKHVAMTHSDPEVLEACSKAYMSMGKENVESLVSVVLAKRQLIEQLVDMFSQMLRDMLQEGEEPLSSEGVHQMSCILKKLAAFHNAHDPSEWNLYEKTSQLLLYDLEHHWFSVQLLVPAFQCMYYALLWNVVAVMEGTESKVEPAFFKEHVATFWQLCKHYLNHQDGSVQEQAFMSMCDILLLLSHYRDGIYCYMDSALQSELFAFVQHHVFQSDEEKPKATERSEQDKVMHMEVLHKRRTLLAAYCKLIAYNIVEMAAATEIYKKYMKTYNDFGDIIKETLSRTRQNDRIESTQTLILCLQQLFQKHREAHGSATLSSPSFFNIKEMARRFALTFGMDNVKCRELIVMIHKQGIEFAFKESALEENLPPPNLPFLIPISEFSGKLLKADKKILYGYLQRFATEQMLLYDGAEWNPLVIYTNSLLDNVDEESSFTSSYYAKDVKTSSPTKRKPLTGGRGMPEEVNTYYPMQRRKRQLNDGVSLYGIQPSVKRLSIHGDNDDANEDVEVDEVLVTQEIILHTESESQDSTR</sequence>
<evidence type="ECO:0000313" key="16">
    <source>
        <dbReference type="Proteomes" id="UP000008143"/>
    </source>
</evidence>
<dbReference type="Bgee" id="ENSXETG00000004123">
    <property type="expression patterns" value="Expressed in brain and 11 other cell types or tissues"/>
</dbReference>
<comment type="function">
    <text evidence="9">Meiosis specific component of cohesin complex. The cohesin complex is required for the cohesion of sister chromatids after DNA replication. The cohesin complex apparently forms a large proteinaceous ring within which sister chromatids can be trapped. At anaphase, the complex is cleaved and dissociates from chromatin, allowing sister chromatids to segregate. The meiosis-specific cohesin complex probably replaces mitosis specific cohesin complex when it dissociates from chromatin during prophase I.</text>
</comment>
<dbReference type="RefSeq" id="XP_031752887.1">
    <property type="nucleotide sequence ID" value="XM_031897027.1"/>
</dbReference>
<evidence type="ECO:0000313" key="17">
    <source>
        <dbReference type="RefSeq" id="XP_002937020.2"/>
    </source>
</evidence>
<evidence type="ECO:0000256" key="9">
    <source>
        <dbReference type="ARBA" id="ARBA00057292"/>
    </source>
</evidence>
<evidence type="ECO:0000256" key="5">
    <source>
        <dbReference type="ARBA" id="ARBA00022829"/>
    </source>
</evidence>
<dbReference type="ExpressionAtlas" id="F7BG32">
    <property type="expression patterns" value="differential"/>
</dbReference>
<evidence type="ECO:0000256" key="10">
    <source>
        <dbReference type="ARBA" id="ARBA00064253"/>
    </source>
</evidence>
<dbReference type="FunFam" id="1.25.10.10:FF:000449">
    <property type="entry name" value="Cohesin subunit SA-3"/>
    <property type="match status" value="1"/>
</dbReference>
<dbReference type="GO" id="GO:0005634">
    <property type="term" value="C:nucleus"/>
    <property type="evidence" value="ECO:0000318"/>
    <property type="project" value="GO_Central"/>
</dbReference>
<dbReference type="RefSeq" id="XP_031752888.1">
    <property type="nucleotide sequence ID" value="XM_031897028.1"/>
</dbReference>
<dbReference type="GO" id="GO:0007062">
    <property type="term" value="P:sister chromatid cohesion"/>
    <property type="evidence" value="ECO:0000318"/>
    <property type="project" value="GO_Central"/>
</dbReference>
<evidence type="ECO:0000256" key="4">
    <source>
        <dbReference type="ARBA" id="ARBA00022553"/>
    </source>
</evidence>
<keyword evidence="5 11" id="KW-0159">Chromosome partition</keyword>
<dbReference type="KEGG" id="xtr:100486631"/>
<dbReference type="Xenbase" id="XB-GENE-29078423">
    <property type="gene designation" value="LOC100486631"/>
</dbReference>
<feature type="coiled-coil region" evidence="12">
    <location>
        <begin position="277"/>
        <end position="307"/>
    </location>
</feature>
<evidence type="ECO:0000313" key="15">
    <source>
        <dbReference type="Ensembl" id="ENSXETP00000008915"/>
    </source>
</evidence>
<dbReference type="Ensembl" id="ENSXETT00000008915">
    <property type="protein sequence ID" value="ENSXETP00000008915"/>
    <property type="gene ID" value="ENSXETG00000004123"/>
</dbReference>
<dbReference type="GO" id="GO:0007059">
    <property type="term" value="P:chromosome segregation"/>
    <property type="evidence" value="ECO:0007669"/>
    <property type="project" value="UniProtKB-KW"/>
</dbReference>
<protein>
    <recommendedName>
        <fullName evidence="11">Cohesin subunit SA</fullName>
    </recommendedName>
    <alternativeName>
        <fullName evidence="11">SCC3 homolog</fullName>
    </alternativeName>
    <alternativeName>
        <fullName evidence="11">Stromal antigen</fullName>
    </alternativeName>
</protein>
<reference evidence="15" key="2">
    <citation type="submission" date="2011-06" db="UniProtKB">
        <authorList>
            <consortium name="Ensembl"/>
        </authorList>
    </citation>
    <scope>IDENTIFICATION</scope>
</reference>
<comment type="function">
    <text evidence="11">Component of cohesin complex, a complex required for the cohesion of sister chromatids after DNA replication. The cohesin complex apparently forms a large proteinaceous ring within which sister chromatids can be trapped. At anaphase, the complex is cleaved and dissociates from chromatin, allowing sister chromatids to segregate.</text>
</comment>
<accession>F7BG32</accession>
<dbReference type="eggNOG" id="KOG2011">
    <property type="taxonomic scope" value="Eukaryota"/>
</dbReference>
<dbReference type="GeneTree" id="ENSGT00950000182972"/>
<dbReference type="InterPro" id="IPR011989">
    <property type="entry name" value="ARM-like"/>
</dbReference>
<evidence type="ECO:0000256" key="6">
    <source>
        <dbReference type="ARBA" id="ARBA00023242"/>
    </source>
</evidence>
<evidence type="ECO:0000256" key="8">
    <source>
        <dbReference type="ARBA" id="ARBA00023306"/>
    </source>
</evidence>
<dbReference type="GO" id="GO:0008278">
    <property type="term" value="C:cohesin complex"/>
    <property type="evidence" value="ECO:0000318"/>
    <property type="project" value="GO_Central"/>
</dbReference>
<dbReference type="RefSeq" id="XP_002937020.2">
    <property type="nucleotide sequence ID" value="XM_002936974.5"/>
</dbReference>
<keyword evidence="6 11" id="KW-0539">Nucleus</keyword>
<dbReference type="PANTHER" id="PTHR11199:SF2">
    <property type="entry name" value="COHESIN SUBUNIT SA"/>
    <property type="match status" value="1"/>
</dbReference>
<organism evidence="15">
    <name type="scientific">Xenopus tropicalis</name>
    <name type="common">Western clawed frog</name>
    <name type="synonym">Silurana tropicalis</name>
    <dbReference type="NCBI Taxonomy" id="8364"/>
    <lineage>
        <taxon>Eukaryota</taxon>
        <taxon>Metazoa</taxon>
        <taxon>Chordata</taxon>
        <taxon>Craniata</taxon>
        <taxon>Vertebrata</taxon>
        <taxon>Euteleostomi</taxon>
        <taxon>Amphibia</taxon>
        <taxon>Batrachia</taxon>
        <taxon>Anura</taxon>
        <taxon>Pipoidea</taxon>
        <taxon>Pipidae</taxon>
        <taxon>Xenopodinae</taxon>
        <taxon>Xenopus</taxon>
        <taxon>Silurana</taxon>
    </lineage>
</organism>
<gene>
    <name evidence="15 17 18 19 20" type="primary">LOC100486631</name>
</gene>
<dbReference type="OMA" id="YILCREE"/>